<dbReference type="Proteomes" id="UP000001194">
    <property type="component" value="Unassembled WGS sequence"/>
</dbReference>
<dbReference type="InterPro" id="IPR052058">
    <property type="entry name" value="Alcohol_O-acetyltransferase"/>
</dbReference>
<accession>B0CRF4</accession>
<organism evidence="2">
    <name type="scientific">Laccaria bicolor (strain S238N-H82 / ATCC MYA-4686)</name>
    <name type="common">Bicoloured deceiver</name>
    <name type="synonym">Laccaria laccata var. bicolor</name>
    <dbReference type="NCBI Taxonomy" id="486041"/>
    <lineage>
        <taxon>Eukaryota</taxon>
        <taxon>Fungi</taxon>
        <taxon>Dikarya</taxon>
        <taxon>Basidiomycota</taxon>
        <taxon>Agaricomycotina</taxon>
        <taxon>Agaricomycetes</taxon>
        <taxon>Agaricomycetidae</taxon>
        <taxon>Agaricales</taxon>
        <taxon>Agaricineae</taxon>
        <taxon>Hydnangiaceae</taxon>
        <taxon>Laccaria</taxon>
    </lineage>
</organism>
<dbReference type="STRING" id="486041.B0CRF4"/>
<dbReference type="GeneID" id="6068805"/>
<dbReference type="HOGENOM" id="CLU_016660_0_0_1"/>
<name>B0CRF4_LACBS</name>
<proteinExistence type="predicted"/>
<dbReference type="KEGG" id="lbc:LACBIDRAFT_320838"/>
<dbReference type="RefSeq" id="XP_001873400.1">
    <property type="nucleotide sequence ID" value="XM_001873365.1"/>
</dbReference>
<keyword evidence="2" id="KW-1185">Reference proteome</keyword>
<dbReference type="InParanoid" id="B0CRF4"/>
<dbReference type="PANTHER" id="PTHR28037">
    <property type="entry name" value="ALCOHOL O-ACETYLTRANSFERASE 1-RELATED"/>
    <property type="match status" value="1"/>
</dbReference>
<protein>
    <submittedName>
        <fullName evidence="1">Predicted protein</fullName>
    </submittedName>
</protein>
<reference evidence="1 2" key="1">
    <citation type="journal article" date="2008" name="Nature">
        <title>The genome of Laccaria bicolor provides insights into mycorrhizal symbiosis.</title>
        <authorList>
            <person name="Martin F."/>
            <person name="Aerts A."/>
            <person name="Ahren D."/>
            <person name="Brun A."/>
            <person name="Danchin E.G.J."/>
            <person name="Duchaussoy F."/>
            <person name="Gibon J."/>
            <person name="Kohler A."/>
            <person name="Lindquist E."/>
            <person name="Pereda V."/>
            <person name="Salamov A."/>
            <person name="Shapiro H.J."/>
            <person name="Wuyts J."/>
            <person name="Blaudez D."/>
            <person name="Buee M."/>
            <person name="Brokstein P."/>
            <person name="Canbaeck B."/>
            <person name="Cohen D."/>
            <person name="Courty P.E."/>
            <person name="Coutinho P.M."/>
            <person name="Delaruelle C."/>
            <person name="Detter J.C."/>
            <person name="Deveau A."/>
            <person name="DiFazio S."/>
            <person name="Duplessis S."/>
            <person name="Fraissinet-Tachet L."/>
            <person name="Lucic E."/>
            <person name="Frey-Klett P."/>
            <person name="Fourrey C."/>
            <person name="Feussner I."/>
            <person name="Gay G."/>
            <person name="Grimwood J."/>
            <person name="Hoegger P.J."/>
            <person name="Jain P."/>
            <person name="Kilaru S."/>
            <person name="Labbe J."/>
            <person name="Lin Y.C."/>
            <person name="Legue V."/>
            <person name="Le Tacon F."/>
            <person name="Marmeisse R."/>
            <person name="Melayah D."/>
            <person name="Montanini B."/>
            <person name="Muratet M."/>
            <person name="Nehls U."/>
            <person name="Niculita-Hirzel H."/>
            <person name="Oudot-Le Secq M.P."/>
            <person name="Peter M."/>
            <person name="Quesneville H."/>
            <person name="Rajashekar B."/>
            <person name="Reich M."/>
            <person name="Rouhier N."/>
            <person name="Schmutz J."/>
            <person name="Yin T."/>
            <person name="Chalot M."/>
            <person name="Henrissat B."/>
            <person name="Kuees U."/>
            <person name="Lucas S."/>
            <person name="Van de Peer Y."/>
            <person name="Podila G.K."/>
            <person name="Polle A."/>
            <person name="Pukkila P.J."/>
            <person name="Richardson P.M."/>
            <person name="Rouze P."/>
            <person name="Sanders I.R."/>
            <person name="Stajich J.E."/>
            <person name="Tunlid A."/>
            <person name="Tuskan G."/>
            <person name="Grigoriev I.V."/>
        </authorList>
    </citation>
    <scope>NUCLEOTIDE SEQUENCE [LARGE SCALE GENOMIC DNA]</scope>
    <source>
        <strain evidence="2">S238N-H82 / ATCC MYA-4686</strain>
    </source>
</reference>
<evidence type="ECO:0000313" key="2">
    <source>
        <dbReference type="Proteomes" id="UP000001194"/>
    </source>
</evidence>
<sequence>MAEKPTIELDADAAHTKRSERQLGDTEVSYFLPSRQSGVNDMYLHLGCRASASILQRERVCLIWAILRLRHPLLASRVEMLDYEDIRFVYEAPPSPKHALEDADKNLAYRTQSAEVQNTSDIAKSADATQNYDFLICATHFLGDGMALHRFANDFFGMLGGLLSEQQLTVILEDECKRCYETLNEAALPESIESRLPSSPGGKFYHAASLVDFQIGQHKLTGGHSFPRRSAKERRTIVPTVSFDPARTKYILSKCKSRGVSISSALFAVCNVAWAKTYGQNWQLPMMMYSALNMRPFLQSNKALNDSYWYIAIGYFNIVLPTFLPRSGDVTPTFWLRARSAKDQSTRAVKNPMIIPRSRRMAEERGSRARQWAREDDGVKALPPRNVAPTIIRGFDKSPSSALMGLSLLGNLDGIYKHPNFPDIKLHTLTTGSRQRSGGMLLFGYTFASKLWISFGYDENGFEEFTVQEFWKNVLLSVDEFLLV</sequence>
<dbReference type="Gene3D" id="3.30.559.30">
    <property type="entry name" value="Nonribosomal peptide synthetase, condensation domain"/>
    <property type="match status" value="1"/>
</dbReference>
<dbReference type="InterPro" id="IPR023213">
    <property type="entry name" value="CAT-like_dom_sf"/>
</dbReference>
<dbReference type="OrthoDB" id="3355480at2759"/>
<dbReference type="PANTHER" id="PTHR28037:SF1">
    <property type="entry name" value="ALCOHOL O-ACETYLTRANSFERASE 1-RELATED"/>
    <property type="match status" value="1"/>
</dbReference>
<gene>
    <name evidence="1" type="ORF">LACBIDRAFT_320838</name>
</gene>
<dbReference type="Gene3D" id="3.30.559.10">
    <property type="entry name" value="Chloramphenicol acetyltransferase-like domain"/>
    <property type="match status" value="1"/>
</dbReference>
<dbReference type="EMBL" id="DS547091">
    <property type="protein sequence ID" value="EDR15192.1"/>
    <property type="molecule type" value="Genomic_DNA"/>
</dbReference>
<evidence type="ECO:0000313" key="1">
    <source>
        <dbReference type="EMBL" id="EDR15192.1"/>
    </source>
</evidence>
<dbReference type="AlphaFoldDB" id="B0CRF4"/>